<reference evidence="4 5" key="1">
    <citation type="submission" date="2023-12" db="EMBL/GenBank/DDBJ databases">
        <title>Novel species of the genus Arcicella isolated from rivers.</title>
        <authorList>
            <person name="Lu H."/>
        </authorList>
    </citation>
    <scope>NUCLEOTIDE SEQUENCE [LARGE SCALE GENOMIC DNA]</scope>
    <source>
        <strain evidence="4 5">DC25W</strain>
    </source>
</reference>
<evidence type="ECO:0000256" key="1">
    <source>
        <dbReference type="SAM" id="Coils"/>
    </source>
</evidence>
<organism evidence="4 5">
    <name type="scientific">Arcicella lustrica</name>
    <dbReference type="NCBI Taxonomy" id="2984196"/>
    <lineage>
        <taxon>Bacteria</taxon>
        <taxon>Pseudomonadati</taxon>
        <taxon>Bacteroidota</taxon>
        <taxon>Cytophagia</taxon>
        <taxon>Cytophagales</taxon>
        <taxon>Flectobacillaceae</taxon>
        <taxon>Arcicella</taxon>
    </lineage>
</organism>
<dbReference type="Gene3D" id="2.60.40.10">
    <property type="entry name" value="Immunoglobulins"/>
    <property type="match status" value="1"/>
</dbReference>
<gene>
    <name evidence="4" type="ORF">VB798_21510</name>
</gene>
<feature type="coiled-coil region" evidence="1">
    <location>
        <begin position="781"/>
        <end position="824"/>
    </location>
</feature>
<dbReference type="RefSeq" id="WP_323689305.1">
    <property type="nucleotide sequence ID" value="NZ_JAYGIM010000018.1"/>
</dbReference>
<keyword evidence="1" id="KW-0175">Coiled coil</keyword>
<dbReference type="InterPro" id="IPR013783">
    <property type="entry name" value="Ig-like_fold"/>
</dbReference>
<keyword evidence="5" id="KW-1185">Reference proteome</keyword>
<dbReference type="Gene3D" id="2.130.10.10">
    <property type="entry name" value="YVTN repeat-like/Quinoprotein amine dehydrogenase"/>
    <property type="match status" value="2"/>
</dbReference>
<keyword evidence="2" id="KW-0472">Membrane</keyword>
<dbReference type="InterPro" id="IPR036388">
    <property type="entry name" value="WH-like_DNA-bd_sf"/>
</dbReference>
<protein>
    <submittedName>
        <fullName evidence="4">Triple tyrosine motif-containing protein</fullName>
    </submittedName>
</protein>
<evidence type="ECO:0000259" key="3">
    <source>
        <dbReference type="SMART" id="SM00421"/>
    </source>
</evidence>
<dbReference type="Pfam" id="PF00196">
    <property type="entry name" value="GerE"/>
    <property type="match status" value="1"/>
</dbReference>
<keyword evidence="2" id="KW-0812">Transmembrane</keyword>
<dbReference type="InterPro" id="IPR015943">
    <property type="entry name" value="WD40/YVTN_repeat-like_dom_sf"/>
</dbReference>
<evidence type="ECO:0000313" key="5">
    <source>
        <dbReference type="Proteomes" id="UP001302222"/>
    </source>
</evidence>
<accession>A0ABU5SPD6</accession>
<evidence type="ECO:0000313" key="4">
    <source>
        <dbReference type="EMBL" id="MEA5429183.1"/>
    </source>
</evidence>
<dbReference type="Proteomes" id="UP001302222">
    <property type="component" value="Unassembled WGS sequence"/>
</dbReference>
<sequence>MKKISSIFRGITILYFQIICNADVLSQSMQAFNQDNFANAKPAILSFAKSDFKSDSHFSIGCEANDGTMFFGNYEGAISYDGNNWRKIFLPNNSSIYSLVKTQSGEIYAGGYNDFGVLKKDIYGKYVFHSMVNQLKLSNRNFENIWRANSIGEHIILMSYNELIVIFKNVATIISAPKTFVYGNQIGENYFIQDFEKGFLSLNLSSKKLEPVFPASYFKDEVTTAILPTKVLYEILIMTRSGKIFLGNVQTKKITIIKEVFSANDNDQLNCGIQKSDDLYLLGTLSSKLLWYNYKNNTLSYNTEFQDVIKNNPIINLFVTSQGDIWVLKNNGLNFLTYNSSYQNIFDKASIYDILVKNKKVYLATNQGIFYATLPNNNLSNHYDFKAIPTLKGQTWTIQSFGDDIIASHNIGILKITDNGYKKISNPSGFWKLTPIPNKAGWYLGSNYNGLYLVKNKNKDWFIENKIEGFNESTRDISPDKNPNTYWVCHGYKGVFRIRIDNDYQRVESVENYTNTNGFTSPFNINVHNYQGRPIFTTNTGIYQFDENTNSFIPHSTLNKVLNPQKNTRKIFETKDKTWAIEDDELGYFTEKGLVFEKNLFLNLKGTFNKGMESILPLDAEKVLVGTHNGLFLYDTKVPKLKTQPLTQISRMCYLISQTENELPINNTNQELLIPNGAEVVRIEFAVPQLISNIGVQYSYKLTNTDKEWSNWTTNPFKEYTTLSPGNYVFLVKSRNLLGVEAKEARMVFTIKPKWYQTTLAYFIYIILTAIILRYIYLSIKKRLENEHLKTRNEIEKSKKLIELELEQLKLKEDKAQIDKYTEELDRDIIVKSKELANYTLMLSQKSEIFQEIKTDLQELKTLLKSDESKKKLFEIYKKLNSQKIGNDFIEIFDVNFEKVNHDFFKKLKSINPELSQRELRLCAFVKMDFSNKQISPLLNISARGVETARLKIRKKLQVPHEESLSVFLEKIV</sequence>
<dbReference type="SUPFAM" id="SSF46894">
    <property type="entry name" value="C-terminal effector domain of the bipartite response regulators"/>
    <property type="match status" value="1"/>
</dbReference>
<feature type="domain" description="HTH luxR-type" evidence="3">
    <location>
        <begin position="912"/>
        <end position="969"/>
    </location>
</feature>
<dbReference type="Pfam" id="PF07495">
    <property type="entry name" value="Y_Y_Y"/>
    <property type="match status" value="1"/>
</dbReference>
<name>A0ABU5SPD6_9BACT</name>
<evidence type="ECO:0000256" key="2">
    <source>
        <dbReference type="SAM" id="Phobius"/>
    </source>
</evidence>
<dbReference type="InterPro" id="IPR011123">
    <property type="entry name" value="Y_Y_Y"/>
</dbReference>
<proteinExistence type="predicted"/>
<dbReference type="Gene3D" id="1.10.10.10">
    <property type="entry name" value="Winged helix-like DNA-binding domain superfamily/Winged helix DNA-binding domain"/>
    <property type="match status" value="1"/>
</dbReference>
<dbReference type="SMART" id="SM00421">
    <property type="entry name" value="HTH_LUXR"/>
    <property type="match status" value="1"/>
</dbReference>
<dbReference type="EMBL" id="JAYGIM010000018">
    <property type="protein sequence ID" value="MEA5429183.1"/>
    <property type="molecule type" value="Genomic_DNA"/>
</dbReference>
<dbReference type="InterPro" id="IPR016032">
    <property type="entry name" value="Sig_transdc_resp-reg_C-effctor"/>
</dbReference>
<dbReference type="InterPro" id="IPR000792">
    <property type="entry name" value="Tscrpt_reg_LuxR_C"/>
</dbReference>
<comment type="caution">
    <text evidence="4">The sequence shown here is derived from an EMBL/GenBank/DDBJ whole genome shotgun (WGS) entry which is preliminary data.</text>
</comment>
<keyword evidence="2" id="KW-1133">Transmembrane helix</keyword>
<feature type="transmembrane region" description="Helical" evidence="2">
    <location>
        <begin position="755"/>
        <end position="777"/>
    </location>
</feature>